<evidence type="ECO:0000256" key="4">
    <source>
        <dbReference type="ARBA" id="ARBA00022490"/>
    </source>
</evidence>
<evidence type="ECO:0000256" key="5">
    <source>
        <dbReference type="ARBA" id="ARBA00022824"/>
    </source>
</evidence>
<evidence type="ECO:0000313" key="8">
    <source>
        <dbReference type="Proteomes" id="UP001329430"/>
    </source>
</evidence>
<proteinExistence type="predicted"/>
<dbReference type="GO" id="GO:0005739">
    <property type="term" value="C:mitochondrion"/>
    <property type="evidence" value="ECO:0007669"/>
    <property type="project" value="UniProtKB-SubCell"/>
</dbReference>
<comment type="caution">
    <text evidence="7">The sequence shown here is derived from an EMBL/GenBank/DDBJ whole genome shotgun (WGS) entry which is preliminary data.</text>
</comment>
<evidence type="ECO:0000256" key="6">
    <source>
        <dbReference type="ARBA" id="ARBA00023128"/>
    </source>
</evidence>
<dbReference type="Gene3D" id="1.25.10.10">
    <property type="entry name" value="Leucine-rich Repeat Variant"/>
    <property type="match status" value="2"/>
</dbReference>
<evidence type="ECO:0000256" key="1">
    <source>
        <dbReference type="ARBA" id="ARBA00004173"/>
    </source>
</evidence>
<keyword evidence="4" id="KW-0963">Cytoplasm</keyword>
<dbReference type="InterPro" id="IPR040144">
    <property type="entry name" value="RAP1GDS1"/>
</dbReference>
<sequence>MNPILNNLSLSINSKNEEKIKEDLQLLISQGKNLELTNLNIISPLFQHSSKEILLLLTEAIAELAKVEENRNIFTVGTVVRFLTTSLGETDDSLIIQTCRALCNICFDNENARTLIGSEGLLTLISVIKQNSLSKNFKLLNVAYACMLNLLMGNDELQKLAVKCDIITSMEVTLKLAVTNLVENEDCCLHILLTLNILTDHLVDTQLSDDFCCVLIDILKVSNHPEICVISLEILHLQLENNDIKILLAKKGVCELVFELVEKYKHQVDDEDSRAALKMACDIIVLILTGDEPMDLLYNNGNGVLFKNMLTWLRSDDFDLLSTGILAIGNFARNDAHCIQMVQNGIAKHLLDLLSRHNTIEKDVKVQHAILGALRNLVILPQNKAPILHEGLVPILYPMLDIKHSHVIFKLIGTLRIVIDGQETAALDLIMRRDLLTKIVEWSNNTDHLGVRGEASRFLAWLIKHCHSSKPFAYILETKDCVKCLVDMISSNHSVMQNEAFYAITLLCANCYGDQTNSDCIEEAANTKLDTLLIEANTGKNLSFLVNKYKDKFERETVLNLLTLVENLTNSPSVVKHLKETNLHENLHQLLQNGKVSDVHDRIMKLANTIDSG</sequence>
<dbReference type="AlphaFoldDB" id="A0AAN7V6Z2"/>
<dbReference type="GO" id="GO:0005783">
    <property type="term" value="C:endoplasmic reticulum"/>
    <property type="evidence" value="ECO:0007669"/>
    <property type="project" value="UniProtKB-SubCell"/>
</dbReference>
<accession>A0AAN7V6Z2</accession>
<dbReference type="FunFam" id="1.25.10.10:FF:000369">
    <property type="entry name" value="Vimar"/>
    <property type="match status" value="1"/>
</dbReference>
<name>A0AAN7V6Z2_9COLE</name>
<evidence type="ECO:0000256" key="3">
    <source>
        <dbReference type="ARBA" id="ARBA00004514"/>
    </source>
</evidence>
<dbReference type="GO" id="GO:0005085">
    <property type="term" value="F:guanyl-nucleotide exchange factor activity"/>
    <property type="evidence" value="ECO:0007669"/>
    <property type="project" value="InterPro"/>
</dbReference>
<dbReference type="GO" id="GO:0005829">
    <property type="term" value="C:cytosol"/>
    <property type="evidence" value="ECO:0007669"/>
    <property type="project" value="UniProtKB-SubCell"/>
</dbReference>
<protein>
    <recommendedName>
        <fullName evidence="9">Rap1 GTPase-GDP dissociation stimulator 1</fullName>
    </recommendedName>
</protein>
<dbReference type="InterPro" id="IPR000225">
    <property type="entry name" value="Armadillo"/>
</dbReference>
<dbReference type="SMART" id="SM00185">
    <property type="entry name" value="ARM"/>
    <property type="match status" value="4"/>
</dbReference>
<dbReference type="Proteomes" id="UP001329430">
    <property type="component" value="Chromosome 8"/>
</dbReference>
<evidence type="ECO:0000313" key="7">
    <source>
        <dbReference type="EMBL" id="KAK5640016.1"/>
    </source>
</evidence>
<evidence type="ECO:0000256" key="2">
    <source>
        <dbReference type="ARBA" id="ARBA00004240"/>
    </source>
</evidence>
<gene>
    <name evidence="7" type="ORF">RI129_010827</name>
</gene>
<keyword evidence="6" id="KW-0496">Mitochondrion</keyword>
<dbReference type="InterPro" id="IPR011989">
    <property type="entry name" value="ARM-like"/>
</dbReference>
<evidence type="ECO:0008006" key="9">
    <source>
        <dbReference type="Google" id="ProtNLM"/>
    </source>
</evidence>
<keyword evidence="5" id="KW-0256">Endoplasmic reticulum</keyword>
<keyword evidence="8" id="KW-1185">Reference proteome</keyword>
<organism evidence="7 8">
    <name type="scientific">Pyrocoelia pectoralis</name>
    <dbReference type="NCBI Taxonomy" id="417401"/>
    <lineage>
        <taxon>Eukaryota</taxon>
        <taxon>Metazoa</taxon>
        <taxon>Ecdysozoa</taxon>
        <taxon>Arthropoda</taxon>
        <taxon>Hexapoda</taxon>
        <taxon>Insecta</taxon>
        <taxon>Pterygota</taxon>
        <taxon>Neoptera</taxon>
        <taxon>Endopterygota</taxon>
        <taxon>Coleoptera</taxon>
        <taxon>Polyphaga</taxon>
        <taxon>Elateriformia</taxon>
        <taxon>Elateroidea</taxon>
        <taxon>Lampyridae</taxon>
        <taxon>Lampyrinae</taxon>
        <taxon>Pyrocoelia</taxon>
    </lineage>
</organism>
<dbReference type="PANTHER" id="PTHR10957">
    <property type="entry name" value="RAP1 GTPASE-GDP DISSOCIATION STIMULATOR 1"/>
    <property type="match status" value="1"/>
</dbReference>
<comment type="subcellular location">
    <subcellularLocation>
        <location evidence="3">Cytoplasm</location>
        <location evidence="3">Cytosol</location>
    </subcellularLocation>
    <subcellularLocation>
        <location evidence="2">Endoplasmic reticulum</location>
    </subcellularLocation>
    <subcellularLocation>
        <location evidence="1">Mitochondrion</location>
    </subcellularLocation>
</comment>
<dbReference type="InterPro" id="IPR016024">
    <property type="entry name" value="ARM-type_fold"/>
</dbReference>
<dbReference type="EMBL" id="JAVRBK010000008">
    <property type="protein sequence ID" value="KAK5640016.1"/>
    <property type="molecule type" value="Genomic_DNA"/>
</dbReference>
<reference evidence="7 8" key="1">
    <citation type="journal article" date="2024" name="Insects">
        <title>An Improved Chromosome-Level Genome Assembly of the Firefly Pyrocoelia pectoralis.</title>
        <authorList>
            <person name="Fu X."/>
            <person name="Meyer-Rochow V.B."/>
            <person name="Ballantyne L."/>
            <person name="Zhu X."/>
        </authorList>
    </citation>
    <scope>NUCLEOTIDE SEQUENCE [LARGE SCALE GENOMIC DNA]</scope>
    <source>
        <strain evidence="7">XCY_ONT2</strain>
    </source>
</reference>
<dbReference type="SUPFAM" id="SSF48371">
    <property type="entry name" value="ARM repeat"/>
    <property type="match status" value="2"/>
</dbReference>